<evidence type="ECO:0000256" key="1">
    <source>
        <dbReference type="SAM" id="MobiDB-lite"/>
    </source>
</evidence>
<proteinExistence type="predicted"/>
<protein>
    <submittedName>
        <fullName evidence="2">Uncharacterized protein</fullName>
    </submittedName>
</protein>
<evidence type="ECO:0000313" key="3">
    <source>
        <dbReference type="Proteomes" id="UP000324222"/>
    </source>
</evidence>
<evidence type="ECO:0000313" key="2">
    <source>
        <dbReference type="EMBL" id="MPC61917.1"/>
    </source>
</evidence>
<name>A0A5B7GXS9_PORTR</name>
<accession>A0A5B7GXS9</accession>
<keyword evidence="3" id="KW-1185">Reference proteome</keyword>
<sequence>MTPLSLSTAHHSIVTVLPASFSPQQHHRRTAAFSQHLRDTAATSRLEPRNTLTTVSPQLNFHHSTKI</sequence>
<feature type="region of interest" description="Disordered" evidence="1">
    <location>
        <begin position="41"/>
        <end position="67"/>
    </location>
</feature>
<dbReference type="AlphaFoldDB" id="A0A5B7GXS9"/>
<feature type="compositionally biased region" description="Polar residues" evidence="1">
    <location>
        <begin position="50"/>
        <end position="67"/>
    </location>
</feature>
<reference evidence="2 3" key="1">
    <citation type="submission" date="2019-05" db="EMBL/GenBank/DDBJ databases">
        <title>Another draft genome of Portunus trituberculatus and its Hox gene families provides insights of decapod evolution.</title>
        <authorList>
            <person name="Jeong J.-H."/>
            <person name="Song I."/>
            <person name="Kim S."/>
            <person name="Choi T."/>
            <person name="Kim D."/>
            <person name="Ryu S."/>
            <person name="Kim W."/>
        </authorList>
    </citation>
    <scope>NUCLEOTIDE SEQUENCE [LARGE SCALE GENOMIC DNA]</scope>
    <source>
        <tissue evidence="2">Muscle</tissue>
    </source>
</reference>
<dbReference type="Proteomes" id="UP000324222">
    <property type="component" value="Unassembled WGS sequence"/>
</dbReference>
<dbReference type="EMBL" id="VSRR010019096">
    <property type="protein sequence ID" value="MPC61917.1"/>
    <property type="molecule type" value="Genomic_DNA"/>
</dbReference>
<gene>
    <name evidence="2" type="ORF">E2C01_055994</name>
</gene>
<organism evidence="2 3">
    <name type="scientific">Portunus trituberculatus</name>
    <name type="common">Swimming crab</name>
    <name type="synonym">Neptunus trituberculatus</name>
    <dbReference type="NCBI Taxonomy" id="210409"/>
    <lineage>
        <taxon>Eukaryota</taxon>
        <taxon>Metazoa</taxon>
        <taxon>Ecdysozoa</taxon>
        <taxon>Arthropoda</taxon>
        <taxon>Crustacea</taxon>
        <taxon>Multicrustacea</taxon>
        <taxon>Malacostraca</taxon>
        <taxon>Eumalacostraca</taxon>
        <taxon>Eucarida</taxon>
        <taxon>Decapoda</taxon>
        <taxon>Pleocyemata</taxon>
        <taxon>Brachyura</taxon>
        <taxon>Eubrachyura</taxon>
        <taxon>Portunoidea</taxon>
        <taxon>Portunidae</taxon>
        <taxon>Portuninae</taxon>
        <taxon>Portunus</taxon>
    </lineage>
</organism>
<comment type="caution">
    <text evidence="2">The sequence shown here is derived from an EMBL/GenBank/DDBJ whole genome shotgun (WGS) entry which is preliminary data.</text>
</comment>